<protein>
    <recommendedName>
        <fullName evidence="3">Glycosyltransferase</fullName>
    </recommendedName>
</protein>
<comment type="caution">
    <text evidence="1">The sequence shown here is derived from an EMBL/GenBank/DDBJ whole genome shotgun (WGS) entry which is preliminary data.</text>
</comment>
<reference evidence="1 2" key="1">
    <citation type="submission" date="2019-12" db="EMBL/GenBank/DDBJ databases">
        <authorList>
            <person name="Li J."/>
            <person name="Shi Y."/>
            <person name="Xu G."/>
            <person name="Xiao D."/>
            <person name="Ran X."/>
        </authorList>
    </citation>
    <scope>NUCLEOTIDE SEQUENCE [LARGE SCALE GENOMIC DNA]</scope>
    <source>
        <strain evidence="1 2">JCM 15915</strain>
    </source>
</reference>
<dbReference type="RefSeq" id="WP_129315266.1">
    <property type="nucleotide sequence ID" value="NZ_NOIQ01000005.1"/>
</dbReference>
<organism evidence="1 2">
    <name type="scientific">Rothia koreensis</name>
    <dbReference type="NCBI Taxonomy" id="592378"/>
    <lineage>
        <taxon>Bacteria</taxon>
        <taxon>Bacillati</taxon>
        <taxon>Actinomycetota</taxon>
        <taxon>Actinomycetes</taxon>
        <taxon>Micrococcales</taxon>
        <taxon>Micrococcaceae</taxon>
        <taxon>Rothia</taxon>
    </lineage>
</organism>
<proteinExistence type="predicted"/>
<dbReference type="CDD" id="cd00761">
    <property type="entry name" value="Glyco_tranf_GTA_type"/>
    <property type="match status" value="1"/>
</dbReference>
<name>A0A7K1LJY9_9MICC</name>
<dbReference type="InterPro" id="IPR029044">
    <property type="entry name" value="Nucleotide-diphossugar_trans"/>
</dbReference>
<dbReference type="SUPFAM" id="SSF53448">
    <property type="entry name" value="Nucleotide-diphospho-sugar transferases"/>
    <property type="match status" value="1"/>
</dbReference>
<evidence type="ECO:0008006" key="3">
    <source>
        <dbReference type="Google" id="ProtNLM"/>
    </source>
</evidence>
<sequence length="294" mass="32464">MTETPLDLQVSRPLRVPWKVAAMARLRLINRASSASVLGEAPVAVNITSYGHRLSTVWLAIESIAQGRVKPQRMILWIDDETFDVRSHPHLLRLQRRGLEILRCEKLGPFGKFYPYIRMTKAKDLPAVVADDDVMYPTGWLERLSDAHRAYPDDVVALRCHQWTLTSGGTEVAPYTTWPTAAAESVGFSNFATGVGGAVLPHALLERIFHDGTEFTKSCPRADDIWINVEAIRAGVRTRFVSPKGLTYISIPGLQQKSSLHSTNVAENGNDAQIRATLTSEDIRALAAEAPVIG</sequence>
<evidence type="ECO:0000313" key="2">
    <source>
        <dbReference type="Proteomes" id="UP000462152"/>
    </source>
</evidence>
<dbReference type="Proteomes" id="UP000462152">
    <property type="component" value="Unassembled WGS sequence"/>
</dbReference>
<dbReference type="AlphaFoldDB" id="A0A7K1LJY9"/>
<gene>
    <name evidence="1" type="ORF">GMA10_09930</name>
</gene>
<evidence type="ECO:0000313" key="1">
    <source>
        <dbReference type="EMBL" id="MUN55524.1"/>
    </source>
</evidence>
<dbReference type="EMBL" id="WOGT01000006">
    <property type="protein sequence ID" value="MUN55524.1"/>
    <property type="molecule type" value="Genomic_DNA"/>
</dbReference>
<keyword evidence="2" id="KW-1185">Reference proteome</keyword>
<accession>A0A7K1LJY9</accession>
<dbReference type="OrthoDB" id="5465469at2"/>